<dbReference type="SFLD" id="SFLDS00003">
    <property type="entry name" value="Haloacid_Dehalogenase"/>
    <property type="match status" value="1"/>
</dbReference>
<dbReference type="Gene3D" id="1.10.150.240">
    <property type="entry name" value="Putative phosphatase, domain 2"/>
    <property type="match status" value="1"/>
</dbReference>
<dbReference type="Pfam" id="PF13419">
    <property type="entry name" value="HAD_2"/>
    <property type="match status" value="1"/>
</dbReference>
<dbReference type="RefSeq" id="WP_121698096.1">
    <property type="nucleotide sequence ID" value="NZ_JBCLPP010000003.1"/>
</dbReference>
<proteinExistence type="predicted"/>
<dbReference type="NCBIfam" id="TIGR01549">
    <property type="entry name" value="HAD-SF-IA-v1"/>
    <property type="match status" value="1"/>
</dbReference>
<dbReference type="Gene3D" id="3.40.50.1000">
    <property type="entry name" value="HAD superfamily/HAD-like"/>
    <property type="match status" value="1"/>
</dbReference>
<dbReference type="InterPro" id="IPR041492">
    <property type="entry name" value="HAD_2"/>
</dbReference>
<evidence type="ECO:0000313" key="1">
    <source>
        <dbReference type="EMBL" id="MEY8244341.1"/>
    </source>
</evidence>
<dbReference type="Proteomes" id="UP001565200">
    <property type="component" value="Unassembled WGS sequence"/>
</dbReference>
<dbReference type="NCBIfam" id="TIGR01509">
    <property type="entry name" value="HAD-SF-IA-v3"/>
    <property type="match status" value="1"/>
</dbReference>
<dbReference type="InterPro" id="IPR036412">
    <property type="entry name" value="HAD-like_sf"/>
</dbReference>
<protein>
    <submittedName>
        <fullName evidence="1">HAD family phosphatase</fullName>
    </submittedName>
</protein>
<dbReference type="SFLD" id="SFLDG01135">
    <property type="entry name" value="C1.5.6:_HAD__Beta-PGM__Phospha"/>
    <property type="match status" value="1"/>
</dbReference>
<dbReference type="InterPro" id="IPR006439">
    <property type="entry name" value="HAD-SF_hydro_IA"/>
</dbReference>
<dbReference type="PRINTS" id="PR00413">
    <property type="entry name" value="HADHALOGNASE"/>
</dbReference>
<dbReference type="EMBL" id="JBCLPP010000003">
    <property type="protein sequence ID" value="MEY8244341.1"/>
    <property type="molecule type" value="Genomic_DNA"/>
</dbReference>
<dbReference type="SFLD" id="SFLDG01129">
    <property type="entry name" value="C1.5:_HAD__Beta-PGM__Phosphata"/>
    <property type="match status" value="1"/>
</dbReference>
<dbReference type="PANTHER" id="PTHR43481:SF4">
    <property type="entry name" value="GLYCEROL-1-PHOSPHATE PHOSPHOHYDROLASE 1-RELATED"/>
    <property type="match status" value="1"/>
</dbReference>
<gene>
    <name evidence="1" type="ORF">AAK873_01760</name>
</gene>
<name>A0ABV4CUH1_9BACT</name>
<organism evidence="1 2">
    <name type="scientific">Heminiphilus faecis</name>
    <dbReference type="NCBI Taxonomy" id="2601703"/>
    <lineage>
        <taxon>Bacteria</taxon>
        <taxon>Pseudomonadati</taxon>
        <taxon>Bacteroidota</taxon>
        <taxon>Bacteroidia</taxon>
        <taxon>Bacteroidales</taxon>
        <taxon>Muribaculaceae</taxon>
        <taxon>Heminiphilus</taxon>
    </lineage>
</organism>
<reference evidence="1 2" key="1">
    <citation type="submission" date="2024-03" db="EMBL/GenBank/DDBJ databases">
        <title>Mouse gut bacterial collection (mGBC) of GemPharmatech.</title>
        <authorList>
            <person name="He Y."/>
            <person name="Dong L."/>
            <person name="Wu D."/>
            <person name="Gao X."/>
            <person name="Lin Z."/>
        </authorList>
    </citation>
    <scope>NUCLEOTIDE SEQUENCE [LARGE SCALE GENOMIC DNA]</scope>
    <source>
        <strain evidence="1 2">54-13</strain>
    </source>
</reference>
<evidence type="ECO:0000313" key="2">
    <source>
        <dbReference type="Proteomes" id="UP001565200"/>
    </source>
</evidence>
<dbReference type="SUPFAM" id="SSF56784">
    <property type="entry name" value="HAD-like"/>
    <property type="match status" value="1"/>
</dbReference>
<dbReference type="PANTHER" id="PTHR43481">
    <property type="entry name" value="FRUCTOSE-1-PHOSPHATE PHOSPHATASE"/>
    <property type="match status" value="1"/>
</dbReference>
<sequence length="213" mass="23367">MKNIGVLFDLDGVLIDSERLYSEFYDNLAQLYDIKEEKFSLAIKGTTIEQILSKYFPAPEVSADVLRRINEFEANMEYPVCDGVIEFLDALRAAGIPLAVVTSSSDNKMQRLYDRLPHFADYFDAIITGADVTCSKPDPQGYMLAAERIGCNPADCYVFEDSLSGIEAGIASGAVVIGLTTTLPADRLKGKAHRLIDGFAGFGIDDMLSVTRD</sequence>
<dbReference type="InterPro" id="IPR023214">
    <property type="entry name" value="HAD_sf"/>
</dbReference>
<keyword evidence="2" id="KW-1185">Reference proteome</keyword>
<dbReference type="CDD" id="cd07505">
    <property type="entry name" value="HAD_BPGM-like"/>
    <property type="match status" value="1"/>
</dbReference>
<accession>A0ABV4CUH1</accession>
<dbReference type="InterPro" id="IPR051806">
    <property type="entry name" value="HAD-like_SPP"/>
</dbReference>
<comment type="caution">
    <text evidence="1">The sequence shown here is derived from an EMBL/GenBank/DDBJ whole genome shotgun (WGS) entry which is preliminary data.</text>
</comment>
<dbReference type="InterPro" id="IPR023198">
    <property type="entry name" value="PGP-like_dom2"/>
</dbReference>